<gene>
    <name evidence="1" type="ORF">M9H77_36371</name>
</gene>
<keyword evidence="2" id="KW-1185">Reference proteome</keyword>
<dbReference type="EMBL" id="CM044708">
    <property type="protein sequence ID" value="KAI5650366.1"/>
    <property type="molecule type" value="Genomic_DNA"/>
</dbReference>
<proteinExistence type="predicted"/>
<sequence length="149" mass="16790">MGVRLFVIERLNSVWLVLTTRYQNLIPMASFWGSGLYPCNPTVALHVLLNLGIEAASMCLNSLRLLSCARNPHCGSRIVFHCGAYKLVLRDTQMPYSTAVDLVAELGASQHIFLILKKEFRYKRDKEIVLPFSEATGVTEGFCLFFSEE</sequence>
<dbReference type="Proteomes" id="UP001060085">
    <property type="component" value="Linkage Group LG08"/>
</dbReference>
<reference evidence="2" key="1">
    <citation type="journal article" date="2023" name="Nat. Plants">
        <title>Single-cell RNA sequencing provides a high-resolution roadmap for understanding the multicellular compartmentation of specialized metabolism.</title>
        <authorList>
            <person name="Sun S."/>
            <person name="Shen X."/>
            <person name="Li Y."/>
            <person name="Li Y."/>
            <person name="Wang S."/>
            <person name="Li R."/>
            <person name="Zhang H."/>
            <person name="Shen G."/>
            <person name="Guo B."/>
            <person name="Wei J."/>
            <person name="Xu J."/>
            <person name="St-Pierre B."/>
            <person name="Chen S."/>
            <person name="Sun C."/>
        </authorList>
    </citation>
    <scope>NUCLEOTIDE SEQUENCE [LARGE SCALE GENOMIC DNA]</scope>
</reference>
<organism evidence="1 2">
    <name type="scientific">Catharanthus roseus</name>
    <name type="common">Madagascar periwinkle</name>
    <name type="synonym">Vinca rosea</name>
    <dbReference type="NCBI Taxonomy" id="4058"/>
    <lineage>
        <taxon>Eukaryota</taxon>
        <taxon>Viridiplantae</taxon>
        <taxon>Streptophyta</taxon>
        <taxon>Embryophyta</taxon>
        <taxon>Tracheophyta</taxon>
        <taxon>Spermatophyta</taxon>
        <taxon>Magnoliopsida</taxon>
        <taxon>eudicotyledons</taxon>
        <taxon>Gunneridae</taxon>
        <taxon>Pentapetalae</taxon>
        <taxon>asterids</taxon>
        <taxon>lamiids</taxon>
        <taxon>Gentianales</taxon>
        <taxon>Apocynaceae</taxon>
        <taxon>Rauvolfioideae</taxon>
        <taxon>Vinceae</taxon>
        <taxon>Catharanthinae</taxon>
        <taxon>Catharanthus</taxon>
    </lineage>
</organism>
<name>A0ACB9ZU78_CATRO</name>
<evidence type="ECO:0000313" key="1">
    <source>
        <dbReference type="EMBL" id="KAI5650366.1"/>
    </source>
</evidence>
<accession>A0ACB9ZU78</accession>
<evidence type="ECO:0000313" key="2">
    <source>
        <dbReference type="Proteomes" id="UP001060085"/>
    </source>
</evidence>
<comment type="caution">
    <text evidence="1">The sequence shown here is derived from an EMBL/GenBank/DDBJ whole genome shotgun (WGS) entry which is preliminary data.</text>
</comment>
<protein>
    <submittedName>
        <fullName evidence="1">Uncharacterized protein</fullName>
    </submittedName>
</protein>